<evidence type="ECO:0000313" key="2">
    <source>
        <dbReference type="Proteomes" id="UP000642488"/>
    </source>
</evidence>
<accession>A0A934IAB9</accession>
<dbReference type="RefSeq" id="WP_198916563.1">
    <property type="nucleotide sequence ID" value="NZ_JAEKPD010000010.1"/>
</dbReference>
<gene>
    <name evidence="1" type="ORF">ILP92_11590</name>
</gene>
<evidence type="ECO:0000313" key="1">
    <source>
        <dbReference type="EMBL" id="MBJ3763388.1"/>
    </source>
</evidence>
<keyword evidence="2" id="KW-1185">Reference proteome</keyword>
<organism evidence="1 2">
    <name type="scientific">Palleronia pontilimi</name>
    <dbReference type="NCBI Taxonomy" id="1964209"/>
    <lineage>
        <taxon>Bacteria</taxon>
        <taxon>Pseudomonadati</taxon>
        <taxon>Pseudomonadota</taxon>
        <taxon>Alphaproteobacteria</taxon>
        <taxon>Rhodobacterales</taxon>
        <taxon>Roseobacteraceae</taxon>
        <taxon>Palleronia</taxon>
    </lineage>
</organism>
<name>A0A934IAB9_9RHOB</name>
<sequence length="219" mass="24035">MNKAVFASLESNSPSKVQKAVDRVLSFYNRPDGWHYGKGHAATIASVNSALRVVSTMNSMELDTIEVFPRTDGGIVVSGIRGEQVVDFAVSADGIIDVYEERDDEDLLIRENADYAFVRRYLEDLGWKESGLSGYFIQTTSVMRVADLIAQQSPPPAMDYRLSMKPARTAKAVPYASTVESAIPLEYPESQQSSRGLNLPGSTGQRSCVMNRKVTSATI</sequence>
<comment type="caution">
    <text evidence="1">The sequence shown here is derived from an EMBL/GenBank/DDBJ whole genome shotgun (WGS) entry which is preliminary data.</text>
</comment>
<dbReference type="Proteomes" id="UP000642488">
    <property type="component" value="Unassembled WGS sequence"/>
</dbReference>
<proteinExistence type="predicted"/>
<reference evidence="1" key="1">
    <citation type="submission" date="2020-12" db="EMBL/GenBank/DDBJ databases">
        <title>Bacterial taxonomy.</title>
        <authorList>
            <person name="Pan X."/>
        </authorList>
    </citation>
    <scope>NUCLEOTIDE SEQUENCE</scope>
    <source>
        <strain evidence="1">KCTC 52957</strain>
    </source>
</reference>
<dbReference type="AlphaFoldDB" id="A0A934IAB9"/>
<dbReference type="EMBL" id="JAEKPD010000010">
    <property type="protein sequence ID" value="MBJ3763388.1"/>
    <property type="molecule type" value="Genomic_DNA"/>
</dbReference>
<protein>
    <submittedName>
        <fullName evidence="1">Uncharacterized protein</fullName>
    </submittedName>
</protein>